<sequence length="278" mass="31859">MDDTNFRISGDTANKKRLSIRPKAHLDWHYDIRALKGIIRKVIGMKVDERVTFNVYGSNLDQGLVYQDLRLHSSRFWNFPWKRNRGEKQVDTTLIRDMALDAVHLQEFKETAAFVLVSGDNDMIPAVIYAVQCGYTVHVWAWEDSVSDEYKRLERNCLIKLTLLDEFLVAPTMANCSVPVGKLLFPPNGVVLLNPWHELPEVLSQFEDKLASSNMTFMQSSNDGGCPDIDIVVVPEKRVRNQDARLRSMLEDFEKNGVNVMSFAEYFHSSHHLKLLGS</sequence>
<dbReference type="Pfam" id="PF01936">
    <property type="entry name" value="NYN"/>
    <property type="match status" value="1"/>
</dbReference>
<evidence type="ECO:0000313" key="3">
    <source>
        <dbReference type="Proteomes" id="UP000320707"/>
    </source>
</evidence>
<dbReference type="Proteomes" id="UP000320707">
    <property type="component" value="Unassembled WGS sequence"/>
</dbReference>
<dbReference type="EMBL" id="SRMI01000011">
    <property type="protein sequence ID" value="TVY62194.1"/>
    <property type="molecule type" value="Genomic_DNA"/>
</dbReference>
<name>A0A559KRB9_FUSOC</name>
<organism evidence="2 3">
    <name type="scientific">Fusarium oxysporum f. sp. cubense</name>
    <dbReference type="NCBI Taxonomy" id="61366"/>
    <lineage>
        <taxon>Eukaryota</taxon>
        <taxon>Fungi</taxon>
        <taxon>Dikarya</taxon>
        <taxon>Ascomycota</taxon>
        <taxon>Pezizomycotina</taxon>
        <taxon>Sordariomycetes</taxon>
        <taxon>Hypocreomycetidae</taxon>
        <taxon>Hypocreales</taxon>
        <taxon>Nectriaceae</taxon>
        <taxon>Fusarium</taxon>
        <taxon>Fusarium oxysporum species complex</taxon>
    </lineage>
</organism>
<reference evidence="2 3" key="1">
    <citation type="journal article" date="2019" name="Microbiol. Resour. Announc.">
        <title>High-quality draft genome sequence of Fusarium oxysporum f. sp. cubense strain 160527, a causal agent of Panama disease.</title>
        <authorList>
            <person name="Asai S."/>
            <person name="Ayukawa Y."/>
            <person name="Gan P."/>
            <person name="Masuda S."/>
            <person name="Komatsu K."/>
            <person name="Shirasu K."/>
            <person name="Arie T."/>
        </authorList>
    </citation>
    <scope>NUCLEOTIDE SEQUENCE [LARGE SCALE GENOMIC DNA]</scope>
    <source>
        <strain evidence="2 3">160527</strain>
    </source>
</reference>
<gene>
    <name evidence="2" type="ORF">Focb16_v013107</name>
</gene>
<dbReference type="AlphaFoldDB" id="A0A559KRB9"/>
<dbReference type="GO" id="GO:0004540">
    <property type="term" value="F:RNA nuclease activity"/>
    <property type="evidence" value="ECO:0007669"/>
    <property type="project" value="InterPro"/>
</dbReference>
<dbReference type="InterPro" id="IPR021139">
    <property type="entry name" value="NYN"/>
</dbReference>
<evidence type="ECO:0000313" key="2">
    <source>
        <dbReference type="EMBL" id="TVY62194.1"/>
    </source>
</evidence>
<feature type="domain" description="NYN" evidence="1">
    <location>
        <begin position="28"/>
        <end position="152"/>
    </location>
</feature>
<comment type="caution">
    <text evidence="2">The sequence shown here is derived from an EMBL/GenBank/DDBJ whole genome shotgun (WGS) entry which is preliminary data.</text>
</comment>
<proteinExistence type="predicted"/>
<dbReference type="Gene3D" id="3.40.50.1010">
    <property type="entry name" value="5'-nuclease"/>
    <property type="match status" value="1"/>
</dbReference>
<evidence type="ECO:0000259" key="1">
    <source>
        <dbReference type="Pfam" id="PF01936"/>
    </source>
</evidence>
<accession>A0A559KRB9</accession>
<protein>
    <recommendedName>
        <fullName evidence="1">NYN domain-containing protein</fullName>
    </recommendedName>
</protein>